<dbReference type="PANTHER" id="PTHR46791">
    <property type="entry name" value="EXPRESSED PROTEIN"/>
    <property type="match status" value="1"/>
</dbReference>
<name>A0A7D9HF29_PARCT</name>
<keyword evidence="2" id="KW-1185">Reference proteome</keyword>
<dbReference type="Proteomes" id="UP001152795">
    <property type="component" value="Unassembled WGS sequence"/>
</dbReference>
<comment type="caution">
    <text evidence="1">The sequence shown here is derived from an EMBL/GenBank/DDBJ whole genome shotgun (WGS) entry which is preliminary data.</text>
</comment>
<sequence length="230" mass="26747">MASLTTELLNGLRSSIEFLMNRIDGITSEDEDGRDYISLHLERIIYLLNAAEVSFNIPSQLVTLLNNAQELLLNNKPEEIQGKLFKKTYCRGRPEVIIPKEQLELYIEYNFTNVQISKFFSVSPKTVQRQIDKFQLKRNSYSCMSDSDLDQLIARIVSEFPNCGYRQMRGHLRVRGFNIQWNRIRDSMRIVDPQGILMGALRLTTVNRRTYFVQAPLSMCHIDGNHKLIR</sequence>
<evidence type="ECO:0000313" key="2">
    <source>
        <dbReference type="Proteomes" id="UP001152795"/>
    </source>
</evidence>
<accession>A0A7D9HF29</accession>
<dbReference type="EMBL" id="CACRXK020000577">
    <property type="protein sequence ID" value="CAB3983114.1"/>
    <property type="molecule type" value="Genomic_DNA"/>
</dbReference>
<dbReference type="AlphaFoldDB" id="A0A7D9HF29"/>
<protein>
    <submittedName>
        <fullName evidence="1">Uncharacterized protein</fullName>
    </submittedName>
</protein>
<gene>
    <name evidence="1" type="ORF">PACLA_8A072952</name>
</gene>
<dbReference type="OrthoDB" id="2686689at2759"/>
<evidence type="ECO:0000313" key="1">
    <source>
        <dbReference type="EMBL" id="CAB3983114.1"/>
    </source>
</evidence>
<organism evidence="1 2">
    <name type="scientific">Paramuricea clavata</name>
    <name type="common">Red gorgonian</name>
    <name type="synonym">Violescent sea-whip</name>
    <dbReference type="NCBI Taxonomy" id="317549"/>
    <lineage>
        <taxon>Eukaryota</taxon>
        <taxon>Metazoa</taxon>
        <taxon>Cnidaria</taxon>
        <taxon>Anthozoa</taxon>
        <taxon>Octocorallia</taxon>
        <taxon>Malacalcyonacea</taxon>
        <taxon>Plexauridae</taxon>
        <taxon>Paramuricea</taxon>
    </lineage>
</organism>
<proteinExistence type="predicted"/>
<reference evidence="1" key="1">
    <citation type="submission" date="2020-04" db="EMBL/GenBank/DDBJ databases">
        <authorList>
            <person name="Alioto T."/>
            <person name="Alioto T."/>
            <person name="Gomez Garrido J."/>
        </authorList>
    </citation>
    <scope>NUCLEOTIDE SEQUENCE</scope>
    <source>
        <strain evidence="1">A484AB</strain>
    </source>
</reference>
<dbReference type="PANTHER" id="PTHR46791:SF11">
    <property type="entry name" value="INTEGRASE CATALYTIC DOMAIN-CONTAINING PROTEIN"/>
    <property type="match status" value="1"/>
</dbReference>